<dbReference type="SMART" id="SM00347">
    <property type="entry name" value="HTH_MARR"/>
    <property type="match status" value="1"/>
</dbReference>
<evidence type="ECO:0000313" key="6">
    <source>
        <dbReference type="Proteomes" id="UP001197770"/>
    </source>
</evidence>
<dbReference type="InterPro" id="IPR039422">
    <property type="entry name" value="MarR/SlyA-like"/>
</dbReference>
<evidence type="ECO:0000256" key="2">
    <source>
        <dbReference type="ARBA" id="ARBA00023125"/>
    </source>
</evidence>
<dbReference type="Pfam" id="PF22381">
    <property type="entry name" value="Staph_reg_Sar_Rot"/>
    <property type="match status" value="1"/>
</dbReference>
<protein>
    <submittedName>
        <fullName evidence="5">MarR family winged helix-turn-helix transcriptional regulator</fullName>
    </submittedName>
</protein>
<dbReference type="InterPro" id="IPR055166">
    <property type="entry name" value="Transc_reg_Sar_Rot_HTH"/>
</dbReference>
<dbReference type="Gene3D" id="1.10.10.10">
    <property type="entry name" value="Winged helix-like DNA-binding domain superfamily/Winged helix DNA-binding domain"/>
    <property type="match status" value="1"/>
</dbReference>
<accession>A0ABS8GN78</accession>
<keyword evidence="1" id="KW-0805">Transcription regulation</keyword>
<proteinExistence type="predicted"/>
<evidence type="ECO:0000256" key="1">
    <source>
        <dbReference type="ARBA" id="ARBA00023015"/>
    </source>
</evidence>
<dbReference type="Proteomes" id="UP001197770">
    <property type="component" value="Unassembled WGS sequence"/>
</dbReference>
<comment type="caution">
    <text evidence="5">The sequence shown here is derived from an EMBL/GenBank/DDBJ whole genome shotgun (WGS) entry which is preliminary data.</text>
</comment>
<evidence type="ECO:0000256" key="3">
    <source>
        <dbReference type="ARBA" id="ARBA00023163"/>
    </source>
</evidence>
<feature type="domain" description="HTH marR-type" evidence="4">
    <location>
        <begin position="35"/>
        <end position="136"/>
    </location>
</feature>
<dbReference type="InterPro" id="IPR036388">
    <property type="entry name" value="WH-like_DNA-bd_sf"/>
</dbReference>
<gene>
    <name evidence="5" type="ORF">LLW17_01875</name>
</gene>
<sequence length="208" mass="24018">MQHLYDPAYQNQSLALRTTAALDKLADVFKTLLWESQKEHQLSPLQQKLLIFVASHKPEENTVSNLVQEFNLTKATVSDCISTLVSKKWLNKQLNHKDNRRFYIELTAQGGEKLKGLTDFSEPLQKAIAQDSEENLKELYKSLYNLLGRLNQPQLATLNRSCLDCQAYRSDPLNYAFCMQLRIQLPPENRRLDCPEYISKKDKSLSIK</sequence>
<keyword evidence="2" id="KW-0238">DNA-binding</keyword>
<dbReference type="PANTHER" id="PTHR33164:SF89">
    <property type="entry name" value="MARR FAMILY REGULATORY PROTEIN"/>
    <property type="match status" value="1"/>
</dbReference>
<dbReference type="SUPFAM" id="SSF46785">
    <property type="entry name" value="Winged helix' DNA-binding domain"/>
    <property type="match status" value="1"/>
</dbReference>
<reference evidence="5 6" key="1">
    <citation type="submission" date="2021-11" db="EMBL/GenBank/DDBJ databases">
        <title>Seasonal and diel survey of microbial diversity of the Tyrrhenian coast.</title>
        <authorList>
            <person name="Gattoni G."/>
            <person name="Corral P."/>
        </authorList>
    </citation>
    <scope>NUCLEOTIDE SEQUENCE [LARGE SCALE GENOMIC DNA]</scope>
    <source>
        <strain evidence="5 6">Mr9</strain>
    </source>
</reference>
<dbReference type="InterPro" id="IPR000835">
    <property type="entry name" value="HTH_MarR-typ"/>
</dbReference>
<dbReference type="PANTHER" id="PTHR33164">
    <property type="entry name" value="TRANSCRIPTIONAL REGULATOR, MARR FAMILY"/>
    <property type="match status" value="1"/>
</dbReference>
<dbReference type="RefSeq" id="WP_228228571.1">
    <property type="nucleotide sequence ID" value="NZ_JAJGMW010000002.1"/>
</dbReference>
<dbReference type="EMBL" id="JAJGMW010000002">
    <property type="protein sequence ID" value="MCC4211454.1"/>
    <property type="molecule type" value="Genomic_DNA"/>
</dbReference>
<dbReference type="InterPro" id="IPR036390">
    <property type="entry name" value="WH_DNA-bd_sf"/>
</dbReference>
<organism evidence="5 6">
    <name type="scientific">Leeuwenhoekiella parthenopeia</name>
    <dbReference type="NCBI Taxonomy" id="2890320"/>
    <lineage>
        <taxon>Bacteria</taxon>
        <taxon>Pseudomonadati</taxon>
        <taxon>Bacteroidota</taxon>
        <taxon>Flavobacteriia</taxon>
        <taxon>Flavobacteriales</taxon>
        <taxon>Flavobacteriaceae</taxon>
        <taxon>Leeuwenhoekiella</taxon>
    </lineage>
</organism>
<keyword evidence="6" id="KW-1185">Reference proteome</keyword>
<name>A0ABS8GN78_9FLAO</name>
<keyword evidence="3" id="KW-0804">Transcription</keyword>
<evidence type="ECO:0000313" key="5">
    <source>
        <dbReference type="EMBL" id="MCC4211454.1"/>
    </source>
</evidence>
<evidence type="ECO:0000259" key="4">
    <source>
        <dbReference type="SMART" id="SM00347"/>
    </source>
</evidence>